<proteinExistence type="predicted"/>
<gene>
    <name evidence="1" type="ORF">NAEGRDRAFT_74017</name>
</gene>
<dbReference type="AlphaFoldDB" id="D2VY76"/>
<evidence type="ECO:0000313" key="2">
    <source>
        <dbReference type="Proteomes" id="UP000006671"/>
    </source>
</evidence>
<reference evidence="1 2" key="1">
    <citation type="journal article" date="2010" name="Cell">
        <title>The genome of Naegleria gruberi illuminates early eukaryotic versatility.</title>
        <authorList>
            <person name="Fritz-Laylin L.K."/>
            <person name="Prochnik S.E."/>
            <person name="Ginger M.L."/>
            <person name="Dacks J.B."/>
            <person name="Carpenter M.L."/>
            <person name="Field M.C."/>
            <person name="Kuo A."/>
            <person name="Paredez A."/>
            <person name="Chapman J."/>
            <person name="Pham J."/>
            <person name="Shu S."/>
            <person name="Neupane R."/>
            <person name="Cipriano M."/>
            <person name="Mancuso J."/>
            <person name="Tu H."/>
            <person name="Salamov A."/>
            <person name="Lindquist E."/>
            <person name="Shapiro H."/>
            <person name="Lucas S."/>
            <person name="Grigoriev I.V."/>
            <person name="Cande W.Z."/>
            <person name="Fulton C."/>
            <person name="Rokhsar D.S."/>
            <person name="Dawson S.C."/>
        </authorList>
    </citation>
    <scope>NUCLEOTIDE SEQUENCE [LARGE SCALE GENOMIC DNA]</scope>
    <source>
        <strain evidence="1 2">NEG-M</strain>
    </source>
</reference>
<dbReference type="RefSeq" id="XP_002670896.1">
    <property type="nucleotide sequence ID" value="XM_002670850.1"/>
</dbReference>
<dbReference type="GeneID" id="8853832"/>
<organism evidence="2">
    <name type="scientific">Naegleria gruberi</name>
    <name type="common">Amoeba</name>
    <dbReference type="NCBI Taxonomy" id="5762"/>
    <lineage>
        <taxon>Eukaryota</taxon>
        <taxon>Discoba</taxon>
        <taxon>Heterolobosea</taxon>
        <taxon>Tetramitia</taxon>
        <taxon>Eutetramitia</taxon>
        <taxon>Vahlkampfiidae</taxon>
        <taxon>Naegleria</taxon>
    </lineage>
</organism>
<dbReference type="InParanoid" id="D2VY76"/>
<dbReference type="EMBL" id="GG738910">
    <property type="protein sequence ID" value="EFC38152.1"/>
    <property type="molecule type" value="Genomic_DNA"/>
</dbReference>
<dbReference type="VEuPathDB" id="AmoebaDB:NAEGRDRAFT_76618"/>
<sequence>MPSGLSRKIPSKLRKQIDHDKFKQFYFVMVPNSKLNKTKCRDEISRNEEYTVMDFNTIQRSNSEMMSSKIIESLFHFHVSEKTDTENETNGMKVSNSEGSVLNTIVHPKESTDSNNGCRYNFQSMCFPHSILTNQQSEKRSESSSLLNSKLMLSLDYEGIVELLTDEQSPYYQMLKKPIFW</sequence>
<keyword evidence="2" id="KW-1185">Reference proteome</keyword>
<dbReference type="Proteomes" id="UP000006671">
    <property type="component" value="Unassembled WGS sequence"/>
</dbReference>
<name>D2VY76_NAEGR</name>
<evidence type="ECO:0000313" key="1">
    <source>
        <dbReference type="EMBL" id="EFC38152.1"/>
    </source>
</evidence>
<dbReference type="KEGG" id="ngr:NAEGRDRAFT_74017"/>
<protein>
    <submittedName>
        <fullName evidence="1">Predicted protein</fullName>
    </submittedName>
</protein>
<accession>D2VY76</accession>